<dbReference type="Pfam" id="PF01850">
    <property type="entry name" value="PIN"/>
    <property type="match status" value="1"/>
</dbReference>
<evidence type="ECO:0000313" key="2">
    <source>
        <dbReference type="EMBL" id="NMG22864.1"/>
    </source>
</evidence>
<dbReference type="Proteomes" id="UP000718564">
    <property type="component" value="Unassembled WGS sequence"/>
</dbReference>
<organism evidence="2 3">
    <name type="scientific">Brasilonema bromeliae SPC951</name>
    <dbReference type="NCBI Taxonomy" id="385972"/>
    <lineage>
        <taxon>Bacteria</taxon>
        <taxon>Bacillati</taxon>
        <taxon>Cyanobacteriota</taxon>
        <taxon>Cyanophyceae</taxon>
        <taxon>Nostocales</taxon>
        <taxon>Scytonemataceae</taxon>
        <taxon>Brasilonema</taxon>
        <taxon>Bromeliae group (in: Brasilonema)</taxon>
    </lineage>
</organism>
<proteinExistence type="predicted"/>
<gene>
    <name evidence="2" type="ORF">DP116_26915</name>
</gene>
<dbReference type="CDD" id="cd09872">
    <property type="entry name" value="PIN_Sll0205-like"/>
    <property type="match status" value="1"/>
</dbReference>
<dbReference type="SUPFAM" id="SSF88723">
    <property type="entry name" value="PIN domain-like"/>
    <property type="match status" value="1"/>
</dbReference>
<sequence>MRLLLDTHTFIWFVIDSPRLSIVVRGLIEDENNEKLLSIVSVWEIAIKQSTGKLSFGVPFQEFVEQQLSLNSIDLLNINLDHLAVVATLPLQHRDPFDRLLIAQSIVEKIPILSIDSAFDAYPIERLW</sequence>
<evidence type="ECO:0000313" key="3">
    <source>
        <dbReference type="Proteomes" id="UP000718564"/>
    </source>
</evidence>
<evidence type="ECO:0000259" key="1">
    <source>
        <dbReference type="Pfam" id="PF01850"/>
    </source>
</evidence>
<name>A0ABX1PEZ0_9CYAN</name>
<dbReference type="PANTHER" id="PTHR36173">
    <property type="entry name" value="RIBONUCLEASE VAPC16-RELATED"/>
    <property type="match status" value="1"/>
</dbReference>
<accession>A0ABX1PEZ0</accession>
<comment type="caution">
    <text evidence="2">The sequence shown here is derived from an EMBL/GenBank/DDBJ whole genome shotgun (WGS) entry which is preliminary data.</text>
</comment>
<reference evidence="2 3" key="1">
    <citation type="submission" date="2018-06" db="EMBL/GenBank/DDBJ databases">
        <title>Comparative genomics of Brasilonema spp. strains.</title>
        <authorList>
            <person name="Alvarenga D.O."/>
            <person name="Fiore M.F."/>
            <person name="Varani A.M."/>
        </authorList>
    </citation>
    <scope>NUCLEOTIDE SEQUENCE [LARGE SCALE GENOMIC DNA]</scope>
    <source>
        <strain evidence="2 3">SPC951</strain>
    </source>
</reference>
<dbReference type="PANTHER" id="PTHR36173:SF2">
    <property type="entry name" value="RIBONUCLEASE VAPC16"/>
    <property type="match status" value="1"/>
</dbReference>
<dbReference type="InterPro" id="IPR029060">
    <property type="entry name" value="PIN-like_dom_sf"/>
</dbReference>
<dbReference type="InterPro" id="IPR052919">
    <property type="entry name" value="TA_system_RNase"/>
</dbReference>
<dbReference type="InterPro" id="IPR002716">
    <property type="entry name" value="PIN_dom"/>
</dbReference>
<dbReference type="Gene3D" id="3.40.50.1010">
    <property type="entry name" value="5'-nuclease"/>
    <property type="match status" value="1"/>
</dbReference>
<feature type="domain" description="PIN" evidence="1">
    <location>
        <begin position="4"/>
        <end position="123"/>
    </location>
</feature>
<dbReference type="EMBL" id="QMEB01000333">
    <property type="protein sequence ID" value="NMG22864.1"/>
    <property type="molecule type" value="Genomic_DNA"/>
</dbReference>
<protein>
    <submittedName>
        <fullName evidence="2">Type II toxin-antitoxin system VapC family toxin</fullName>
    </submittedName>
</protein>
<keyword evidence="3" id="KW-1185">Reference proteome</keyword>
<dbReference type="RefSeq" id="WP_169158045.1">
    <property type="nucleotide sequence ID" value="NZ_CAWPJE010000346.1"/>
</dbReference>
<dbReference type="InterPro" id="IPR041705">
    <property type="entry name" value="PIN_Sll0205"/>
</dbReference>